<evidence type="ECO:0000313" key="1">
    <source>
        <dbReference type="EMBL" id="TWI39688.1"/>
    </source>
</evidence>
<protein>
    <submittedName>
        <fullName evidence="1">Anti-sigma factor RsiW</fullName>
    </submittedName>
</protein>
<gene>
    <name evidence="1" type="ORF">IQ26_01918</name>
</gene>
<accession>A0A562P5E9</accession>
<sequence>MSLDNSISDDEISRFIDGELSPSQRSDVQARLALQPSLAAEVFAEAQRMDALRSVQPQRLFPPRASLDRAKQLEGAFRRRRVFAALRLQMAAVLLIALGWSANSLIEPFRQSGQMADENFILAARDALRVAQLNADPANGSEPKQDKIERLVGAINISLPELPSAWHVTDVQVQPWNGKQSLVVTAETPSLGRITLVAAPMNGEDAVPPTSATDGRVPTVYWQAGGTAYALMGPAAPERLEKEAKQIEVASRRNLRPRIRG</sequence>
<dbReference type="AlphaFoldDB" id="A0A562P5E9"/>
<reference evidence="1 2" key="1">
    <citation type="journal article" date="2015" name="Stand. Genomic Sci.">
        <title>Genomic Encyclopedia of Bacterial and Archaeal Type Strains, Phase III: the genomes of soil and plant-associated and newly described type strains.</title>
        <authorList>
            <person name="Whitman W.B."/>
            <person name="Woyke T."/>
            <person name="Klenk H.P."/>
            <person name="Zhou Y."/>
            <person name="Lilburn T.G."/>
            <person name="Beck B.J."/>
            <person name="De Vos P."/>
            <person name="Vandamme P."/>
            <person name="Eisen J.A."/>
            <person name="Garrity G."/>
            <person name="Hugenholtz P."/>
            <person name="Kyrpides N.C."/>
        </authorList>
    </citation>
    <scope>NUCLEOTIDE SEQUENCE [LARGE SCALE GENOMIC DNA]</scope>
    <source>
        <strain evidence="1 2">CGMCC 1.2546</strain>
    </source>
</reference>
<name>A0A562P5E9_9HYPH</name>
<organism evidence="1 2">
    <name type="scientific">Mesorhizobium tianshanense</name>
    <dbReference type="NCBI Taxonomy" id="39844"/>
    <lineage>
        <taxon>Bacteria</taxon>
        <taxon>Pseudomonadati</taxon>
        <taxon>Pseudomonadota</taxon>
        <taxon>Alphaproteobacteria</taxon>
        <taxon>Hyphomicrobiales</taxon>
        <taxon>Phyllobacteriaceae</taxon>
        <taxon>Mesorhizobium</taxon>
    </lineage>
</organism>
<dbReference type="OrthoDB" id="8064847at2"/>
<comment type="caution">
    <text evidence="1">The sequence shown here is derived from an EMBL/GenBank/DDBJ whole genome shotgun (WGS) entry which is preliminary data.</text>
</comment>
<proteinExistence type="predicted"/>
<dbReference type="EMBL" id="VLKT01000009">
    <property type="protein sequence ID" value="TWI39688.1"/>
    <property type="molecule type" value="Genomic_DNA"/>
</dbReference>
<dbReference type="RefSeq" id="WP_145716214.1">
    <property type="nucleotide sequence ID" value="NZ_BSPF01000068.1"/>
</dbReference>
<keyword evidence="2" id="KW-1185">Reference proteome</keyword>
<evidence type="ECO:0000313" key="2">
    <source>
        <dbReference type="Proteomes" id="UP000317122"/>
    </source>
</evidence>
<dbReference type="Proteomes" id="UP000317122">
    <property type="component" value="Unassembled WGS sequence"/>
</dbReference>